<evidence type="ECO:0000313" key="3">
    <source>
        <dbReference type="Proteomes" id="UP000794436"/>
    </source>
</evidence>
<dbReference type="OrthoDB" id="182184at2759"/>
<comment type="caution">
    <text evidence="2">The sequence shown here is derived from an EMBL/GenBank/DDBJ whole genome shotgun (WGS) entry which is preliminary data.</text>
</comment>
<feature type="region of interest" description="Disordered" evidence="1">
    <location>
        <begin position="1"/>
        <end position="36"/>
    </location>
</feature>
<dbReference type="EMBL" id="SPLM01000110">
    <property type="protein sequence ID" value="TMW58829.1"/>
    <property type="molecule type" value="Genomic_DNA"/>
</dbReference>
<reference evidence="2" key="1">
    <citation type="submission" date="2019-03" db="EMBL/GenBank/DDBJ databases">
        <title>Long read genome sequence of the mycoparasitic Pythium oligandrum ATCC 38472 isolated from sugarbeet rhizosphere.</title>
        <authorList>
            <person name="Gaulin E."/>
        </authorList>
    </citation>
    <scope>NUCLEOTIDE SEQUENCE</scope>
    <source>
        <strain evidence="2">ATCC 38472_TT</strain>
    </source>
</reference>
<dbReference type="AlphaFoldDB" id="A0A8K1FFB8"/>
<protein>
    <submittedName>
        <fullName evidence="2">Uncharacterized protein</fullName>
    </submittedName>
</protein>
<evidence type="ECO:0000313" key="2">
    <source>
        <dbReference type="EMBL" id="TMW58829.1"/>
    </source>
</evidence>
<evidence type="ECO:0000256" key="1">
    <source>
        <dbReference type="SAM" id="MobiDB-lite"/>
    </source>
</evidence>
<dbReference type="Proteomes" id="UP000794436">
    <property type="component" value="Unassembled WGS sequence"/>
</dbReference>
<sequence>MSSRKRRSPVGIPAGTRLCDWADKPMDPRSVASRQRGKIYRARQNQYQRQLGKSVGDLRQRLHNLSIQSALQQRLAAYSVVIRQAVMTRLQDTFEGMSTSTTSKRLGRVRFHIDSFQVQGSLEAPVIKLLGSLRGQLSHSTVHQLYHCTPGNTALLHALIGREVKCQTTHTLFFAADGSLDHELTEADFFTQLASLAPSLGGLGEMLHELPCIVRSGDPQTATESGE</sequence>
<name>A0A8K1FFB8_PYTOL</name>
<keyword evidence="3" id="KW-1185">Reference proteome</keyword>
<proteinExistence type="predicted"/>
<accession>A0A8K1FFB8</accession>
<organism evidence="2 3">
    <name type="scientific">Pythium oligandrum</name>
    <name type="common">Mycoparasitic fungus</name>
    <dbReference type="NCBI Taxonomy" id="41045"/>
    <lineage>
        <taxon>Eukaryota</taxon>
        <taxon>Sar</taxon>
        <taxon>Stramenopiles</taxon>
        <taxon>Oomycota</taxon>
        <taxon>Peronosporomycetes</taxon>
        <taxon>Pythiales</taxon>
        <taxon>Pythiaceae</taxon>
        <taxon>Pythium</taxon>
    </lineage>
</organism>
<gene>
    <name evidence="2" type="ORF">Poli38472_006974</name>
</gene>